<dbReference type="EMBL" id="CAMXCT020006645">
    <property type="protein sequence ID" value="CAL1170975.1"/>
    <property type="molecule type" value="Genomic_DNA"/>
</dbReference>
<comment type="caution">
    <text evidence="2">The sequence shown here is derived from an EMBL/GenBank/DDBJ whole genome shotgun (WGS) entry which is preliminary data.</text>
</comment>
<dbReference type="AlphaFoldDB" id="A0A9P1LZD2"/>
<protein>
    <submittedName>
        <fullName evidence="2">Uncharacterized protein</fullName>
    </submittedName>
</protein>
<keyword evidence="4" id="KW-1185">Reference proteome</keyword>
<evidence type="ECO:0000313" key="3">
    <source>
        <dbReference type="EMBL" id="CAL1170975.1"/>
    </source>
</evidence>
<reference evidence="3" key="2">
    <citation type="submission" date="2024-04" db="EMBL/GenBank/DDBJ databases">
        <authorList>
            <person name="Chen Y."/>
            <person name="Shah S."/>
            <person name="Dougan E. K."/>
            <person name="Thang M."/>
            <person name="Chan C."/>
        </authorList>
    </citation>
    <scope>NUCLEOTIDE SEQUENCE [LARGE SCALE GENOMIC DNA]</scope>
</reference>
<dbReference type="Proteomes" id="UP001152797">
    <property type="component" value="Unassembled WGS sequence"/>
</dbReference>
<proteinExistence type="predicted"/>
<evidence type="ECO:0000256" key="1">
    <source>
        <dbReference type="SAM" id="SignalP"/>
    </source>
</evidence>
<dbReference type="EMBL" id="CAMXCT010006645">
    <property type="protein sequence ID" value="CAI4017600.1"/>
    <property type="molecule type" value="Genomic_DNA"/>
</dbReference>
<name>A0A9P1LZD2_9DINO</name>
<organism evidence="2">
    <name type="scientific">Cladocopium goreaui</name>
    <dbReference type="NCBI Taxonomy" id="2562237"/>
    <lineage>
        <taxon>Eukaryota</taxon>
        <taxon>Sar</taxon>
        <taxon>Alveolata</taxon>
        <taxon>Dinophyceae</taxon>
        <taxon>Suessiales</taxon>
        <taxon>Symbiodiniaceae</taxon>
        <taxon>Cladocopium</taxon>
    </lineage>
</organism>
<evidence type="ECO:0000313" key="2">
    <source>
        <dbReference type="EMBL" id="CAI4017600.1"/>
    </source>
</evidence>
<feature type="chain" id="PRO_5043273144" evidence="1">
    <location>
        <begin position="27"/>
        <end position="492"/>
    </location>
</feature>
<sequence>MGRRLVPLFGAAGVLVTLSFLRLRFSAEEAVARSNDVPSPSLSVPGGMTRPMPEMTTGPGAVAASLTTTTTTSTTSTVLEVVTPKPVDDTRRYDFVFCANIVGTLGNALQALKAFLIIAKRVQDRGWRVLVQLPALGLREMDWAAFDKDQNGTALGEVLELTELRKLFEIDEASDAVAATRGCWAQGCDVSIWSLAQVHSLWLAEVEVPHLWLGPGKEKWMFEQLLDNLGALSNNRPTGHMEPLRIHWEMQRYSPSRCAPWVYGYLERQIASALVLREAEEPEACAFVYVGHIIHREGWWKLKSFNRWAFAHPDRLRADIPTVAGKIGQLLQEYKISCANFYVKLLGLTGQNFVDLVHQGAEQHGVNFTAKRVKKANCKLCMEGNTALLRRAANAPLLLAEPESFWPDLPAERLRQRGKPVAYIYAELLQKRRWDSWLERFVEPPPNITLRVMDCPWPGQIYRGSCVTPKNGSDGQVVDPNDGTYECWPDMD</sequence>
<keyword evidence="1" id="KW-0732">Signal</keyword>
<dbReference type="EMBL" id="CAMXCT030006645">
    <property type="protein sequence ID" value="CAL4804912.1"/>
    <property type="molecule type" value="Genomic_DNA"/>
</dbReference>
<evidence type="ECO:0000313" key="4">
    <source>
        <dbReference type="Proteomes" id="UP001152797"/>
    </source>
</evidence>
<reference evidence="2" key="1">
    <citation type="submission" date="2022-10" db="EMBL/GenBank/DDBJ databases">
        <authorList>
            <person name="Chen Y."/>
            <person name="Dougan E. K."/>
            <person name="Chan C."/>
            <person name="Rhodes N."/>
            <person name="Thang M."/>
        </authorList>
    </citation>
    <scope>NUCLEOTIDE SEQUENCE</scope>
</reference>
<feature type="signal peptide" evidence="1">
    <location>
        <begin position="1"/>
        <end position="26"/>
    </location>
</feature>
<gene>
    <name evidence="2" type="ORF">C1SCF055_LOCUS42232</name>
</gene>
<accession>A0A9P1LZD2</accession>
<dbReference type="OrthoDB" id="410988at2759"/>